<dbReference type="Proteomes" id="UP000547209">
    <property type="component" value="Unassembled WGS sequence"/>
</dbReference>
<dbReference type="EMBL" id="JACJVP010000011">
    <property type="protein sequence ID" value="MBB6670791.1"/>
    <property type="molecule type" value="Genomic_DNA"/>
</dbReference>
<evidence type="ECO:0000313" key="2">
    <source>
        <dbReference type="Proteomes" id="UP000547209"/>
    </source>
</evidence>
<proteinExistence type="predicted"/>
<organism evidence="1 2">
    <name type="scientific">Cohnella nanjingensis</name>
    <dbReference type="NCBI Taxonomy" id="1387779"/>
    <lineage>
        <taxon>Bacteria</taxon>
        <taxon>Bacillati</taxon>
        <taxon>Bacillota</taxon>
        <taxon>Bacilli</taxon>
        <taxon>Bacillales</taxon>
        <taxon>Paenibacillaceae</taxon>
        <taxon>Cohnella</taxon>
    </lineage>
</organism>
<evidence type="ECO:0000313" key="1">
    <source>
        <dbReference type="EMBL" id="MBB6670791.1"/>
    </source>
</evidence>
<keyword evidence="2" id="KW-1185">Reference proteome</keyword>
<dbReference type="AlphaFoldDB" id="A0A7X0RNU9"/>
<dbReference type="RefSeq" id="WP_185142273.1">
    <property type="nucleotide sequence ID" value="NZ_JACJVP010000011.1"/>
</dbReference>
<gene>
    <name evidence="1" type="ORF">H7C19_08835</name>
</gene>
<sequence length="100" mass="11064">MTKNGSQVLDAAWSIARDVENRGRDEAWFAEAKRDIAEQAEVPAILQEADWERYGMDGVGKKPEHTCSSHIWSKATLLPAAGFLSICPNPRMLCLEAAYA</sequence>
<name>A0A7X0RNU9_9BACL</name>
<protein>
    <submittedName>
        <fullName evidence="1">Uncharacterized protein</fullName>
    </submittedName>
</protein>
<accession>A0A7X0RNU9</accession>
<comment type="caution">
    <text evidence="1">The sequence shown here is derived from an EMBL/GenBank/DDBJ whole genome shotgun (WGS) entry which is preliminary data.</text>
</comment>
<reference evidence="1 2" key="1">
    <citation type="submission" date="2020-08" db="EMBL/GenBank/DDBJ databases">
        <title>Cohnella phylogeny.</title>
        <authorList>
            <person name="Dunlap C."/>
        </authorList>
    </citation>
    <scope>NUCLEOTIDE SEQUENCE [LARGE SCALE GENOMIC DNA]</scope>
    <source>
        <strain evidence="1 2">DSM 28246</strain>
    </source>
</reference>